<dbReference type="GO" id="GO:0009279">
    <property type="term" value="C:cell outer membrane"/>
    <property type="evidence" value="ECO:0007669"/>
    <property type="project" value="UniProtKB-SubCell"/>
</dbReference>
<evidence type="ECO:0000313" key="8">
    <source>
        <dbReference type="EMBL" id="PWD99529.1"/>
    </source>
</evidence>
<dbReference type="OrthoDB" id="618454at2"/>
<dbReference type="EMBL" id="QEWP01000007">
    <property type="protein sequence ID" value="PWD99529.1"/>
    <property type="molecule type" value="Genomic_DNA"/>
</dbReference>
<gene>
    <name evidence="8" type="ORF">DDZ16_10305</name>
</gene>
<dbReference type="Pfam" id="PF14322">
    <property type="entry name" value="SusD-like_3"/>
    <property type="match status" value="1"/>
</dbReference>
<proteinExistence type="inferred from homology"/>
<evidence type="ECO:0000256" key="1">
    <source>
        <dbReference type="ARBA" id="ARBA00004442"/>
    </source>
</evidence>
<feature type="domain" description="SusD-like N-terminal" evidence="7">
    <location>
        <begin position="51"/>
        <end position="229"/>
    </location>
</feature>
<accession>A0A2U2B8X4</accession>
<dbReference type="AlphaFoldDB" id="A0A2U2B8X4"/>
<comment type="caution">
    <text evidence="8">The sequence shown here is derived from an EMBL/GenBank/DDBJ whole genome shotgun (WGS) entry which is preliminary data.</text>
</comment>
<organism evidence="8 9">
    <name type="scientific">Marinilabilia rubra</name>
    <dbReference type="NCBI Taxonomy" id="2162893"/>
    <lineage>
        <taxon>Bacteria</taxon>
        <taxon>Pseudomonadati</taxon>
        <taxon>Bacteroidota</taxon>
        <taxon>Bacteroidia</taxon>
        <taxon>Marinilabiliales</taxon>
        <taxon>Marinilabiliaceae</taxon>
        <taxon>Marinilabilia</taxon>
    </lineage>
</organism>
<dbReference type="Gene3D" id="1.25.40.390">
    <property type="match status" value="1"/>
</dbReference>
<evidence type="ECO:0000256" key="3">
    <source>
        <dbReference type="ARBA" id="ARBA00022729"/>
    </source>
</evidence>
<evidence type="ECO:0000256" key="4">
    <source>
        <dbReference type="ARBA" id="ARBA00023136"/>
    </source>
</evidence>
<dbReference type="InterPro" id="IPR033985">
    <property type="entry name" value="SusD-like_N"/>
</dbReference>
<protein>
    <submittedName>
        <fullName evidence="8">RagB/SusD family nutrient uptake outer membrane protein</fullName>
    </submittedName>
</protein>
<dbReference type="Pfam" id="PF07980">
    <property type="entry name" value="SusD_RagB"/>
    <property type="match status" value="1"/>
</dbReference>
<keyword evidence="4" id="KW-0472">Membrane</keyword>
<dbReference type="InterPro" id="IPR011990">
    <property type="entry name" value="TPR-like_helical_dom_sf"/>
</dbReference>
<evidence type="ECO:0000259" key="6">
    <source>
        <dbReference type="Pfam" id="PF07980"/>
    </source>
</evidence>
<keyword evidence="5" id="KW-0998">Cell outer membrane</keyword>
<sequence>MKNIVPFLLGFLIMGCSDFLEVDPINTQSEENFFDEPENAILAVNGCYDIVGMTEGPGPDGNWMTHNYEFFWGDICSDDAEKGSQPSDFQDITDLATWDAKPENGPANALWIKIYDGMSRCNTALTQLKSSPLEDELRQRLMGEVYFLRGYLTFYGARVFGGIPVFTENVTPSDFGAVERATLHETFLQIESDFEAAIGFLPYKGEYGAENMGRATKGAARHYLARLYMYMIGTDAENSEIGWQDVYDQTNAIIQSGEYELVANYATIFEPEGENNAESIFELQMLEGSVENAPEKTGSNFSQFQANRLDWGWGFNNPTVDLFEAFEDGDPRLSCTVYGPSYNEGIMGGQKWDYDLSEQMTPYLNRKAALMPGERPSISKSSSTNIRKARYAETMLNHAEASYHLGNEAEARNMVNMIRERARNSTYARGFTEGSLDYILTGFADNLPDVEASGDQLLQAIYHERRVELAMEGLRFWDLVRTNRYLDVLEKIRTTFMDAEGNNLRYENINLEANAQSHSITGPNGTVVPLAPIPLREVADWGIDQNPNY</sequence>
<reference evidence="8 9" key="1">
    <citation type="submission" date="2018-05" db="EMBL/GenBank/DDBJ databases">
        <title>Marinilabilia rubrum sp. nov., isolated from saltern sediment.</title>
        <authorList>
            <person name="Zhang R."/>
        </authorList>
    </citation>
    <scope>NUCLEOTIDE SEQUENCE [LARGE SCALE GENOMIC DNA]</scope>
    <source>
        <strain evidence="8 9">WTE16</strain>
    </source>
</reference>
<dbReference type="PROSITE" id="PS51257">
    <property type="entry name" value="PROKAR_LIPOPROTEIN"/>
    <property type="match status" value="1"/>
</dbReference>
<evidence type="ECO:0000256" key="5">
    <source>
        <dbReference type="ARBA" id="ARBA00023237"/>
    </source>
</evidence>
<comment type="subcellular location">
    <subcellularLocation>
        <location evidence="1">Cell outer membrane</location>
    </subcellularLocation>
</comment>
<evidence type="ECO:0000256" key="2">
    <source>
        <dbReference type="ARBA" id="ARBA00006275"/>
    </source>
</evidence>
<keyword evidence="3" id="KW-0732">Signal</keyword>
<name>A0A2U2B8X4_9BACT</name>
<dbReference type="Proteomes" id="UP000244956">
    <property type="component" value="Unassembled WGS sequence"/>
</dbReference>
<comment type="similarity">
    <text evidence="2">Belongs to the SusD family.</text>
</comment>
<dbReference type="InterPro" id="IPR012944">
    <property type="entry name" value="SusD_RagB_dom"/>
</dbReference>
<dbReference type="CDD" id="cd08977">
    <property type="entry name" value="SusD"/>
    <property type="match status" value="1"/>
</dbReference>
<dbReference type="SUPFAM" id="SSF48452">
    <property type="entry name" value="TPR-like"/>
    <property type="match status" value="1"/>
</dbReference>
<evidence type="ECO:0000313" key="9">
    <source>
        <dbReference type="Proteomes" id="UP000244956"/>
    </source>
</evidence>
<keyword evidence="9" id="KW-1185">Reference proteome</keyword>
<evidence type="ECO:0000259" key="7">
    <source>
        <dbReference type="Pfam" id="PF14322"/>
    </source>
</evidence>
<feature type="domain" description="RagB/SusD" evidence="6">
    <location>
        <begin position="278"/>
        <end position="549"/>
    </location>
</feature>